<proteinExistence type="predicted"/>
<dbReference type="GO" id="GO:0005737">
    <property type="term" value="C:cytoplasm"/>
    <property type="evidence" value="ECO:0007669"/>
    <property type="project" value="TreeGrafter"/>
</dbReference>
<reference evidence="4" key="2">
    <citation type="submission" date="2022-10" db="EMBL/GenBank/DDBJ databases">
        <authorList>
            <consortium name="ENA_rothamsted_submissions"/>
            <consortium name="culmorum"/>
            <person name="King R."/>
        </authorList>
    </citation>
    <scope>NUCLEOTIDE SEQUENCE</scope>
</reference>
<dbReference type="GO" id="GO:0035197">
    <property type="term" value="F:siRNA binding"/>
    <property type="evidence" value="ECO:0007669"/>
    <property type="project" value="TreeGrafter"/>
</dbReference>
<dbReference type="CDD" id="cd10845">
    <property type="entry name" value="DSRM_RNAse_III_family"/>
    <property type="match status" value="1"/>
</dbReference>
<dbReference type="OrthoDB" id="5961559at2759"/>
<dbReference type="AlphaFoldDB" id="A0A9N9R9K0"/>
<keyword evidence="5" id="KW-1185">Reference proteome</keyword>
<name>A0A9N9R9K0_9NEOP</name>
<reference evidence="4" key="1">
    <citation type="submission" date="2021-12" db="EMBL/GenBank/DDBJ databases">
        <authorList>
            <person name="King R."/>
        </authorList>
    </citation>
    <scope>NUCLEOTIDE SEQUENCE</scope>
</reference>
<keyword evidence="1 2" id="KW-0694">RNA-binding</keyword>
<dbReference type="Proteomes" id="UP001153714">
    <property type="component" value="Chromosome 4"/>
</dbReference>
<sequence>MKTAVTVLQEMMVKMTQTPDYECISQSGPEHQAMFEYRCAALGAVVTAQARSKKEAKQEAARLMLRALAARGHLIPPPYGLHDVSHSGLASGVTETTAMTSTGETSVGGGSRSYVALLKELCTEYKLPGAEYELVGDTGPPHMRHFTMAARVGQRQRLATATTKKAARQLAAEQLYTYLRENLARLTADFVEEDALVRAHEKAMERYLETREDTRRPDLGQKIADYHLGLVNHIDADRCEESLRMLESGTGDGVEELESALSTLGLSVQASTLARTDGGDLHVLTVDANPQMSFAGTSPQRARVAALRYLRRALKQHPSATDVRPPTG</sequence>
<feature type="domain" description="DRBM" evidence="3">
    <location>
        <begin position="3"/>
        <end position="70"/>
    </location>
</feature>
<dbReference type="Gene3D" id="3.30.160.20">
    <property type="match status" value="2"/>
</dbReference>
<dbReference type="InterPro" id="IPR051247">
    <property type="entry name" value="RLC_Component"/>
</dbReference>
<dbReference type="PANTHER" id="PTHR46205:SF4">
    <property type="entry name" value="LD06392P"/>
    <property type="match status" value="1"/>
</dbReference>
<dbReference type="PANTHER" id="PTHR46205">
    <property type="entry name" value="LOQUACIOUS, ISOFORM B"/>
    <property type="match status" value="1"/>
</dbReference>
<dbReference type="GO" id="GO:0030422">
    <property type="term" value="P:siRNA processing"/>
    <property type="evidence" value="ECO:0007669"/>
    <property type="project" value="TreeGrafter"/>
</dbReference>
<feature type="domain" description="DRBM" evidence="3">
    <location>
        <begin position="113"/>
        <end position="181"/>
    </location>
</feature>
<evidence type="ECO:0000313" key="4">
    <source>
        <dbReference type="EMBL" id="CAG9792261.1"/>
    </source>
</evidence>
<dbReference type="GO" id="GO:0070920">
    <property type="term" value="P:regulation of regulatory ncRNA processing"/>
    <property type="evidence" value="ECO:0007669"/>
    <property type="project" value="TreeGrafter"/>
</dbReference>
<evidence type="ECO:0000256" key="1">
    <source>
        <dbReference type="ARBA" id="ARBA00022884"/>
    </source>
</evidence>
<dbReference type="SUPFAM" id="SSF54768">
    <property type="entry name" value="dsRNA-binding domain-like"/>
    <property type="match status" value="2"/>
</dbReference>
<gene>
    <name evidence="4" type="ORF">DIATSA_LOCUS9809</name>
</gene>
<dbReference type="GO" id="GO:0016442">
    <property type="term" value="C:RISC complex"/>
    <property type="evidence" value="ECO:0007669"/>
    <property type="project" value="TreeGrafter"/>
</dbReference>
<dbReference type="Pfam" id="PF00035">
    <property type="entry name" value="dsrm"/>
    <property type="match status" value="2"/>
</dbReference>
<protein>
    <recommendedName>
        <fullName evidence="3">DRBM domain-containing protein</fullName>
    </recommendedName>
</protein>
<dbReference type="GO" id="GO:0005634">
    <property type="term" value="C:nucleus"/>
    <property type="evidence" value="ECO:0007669"/>
    <property type="project" value="TreeGrafter"/>
</dbReference>
<evidence type="ECO:0000259" key="3">
    <source>
        <dbReference type="PROSITE" id="PS50137"/>
    </source>
</evidence>
<dbReference type="PROSITE" id="PS50137">
    <property type="entry name" value="DS_RBD"/>
    <property type="match status" value="2"/>
</dbReference>
<dbReference type="GO" id="GO:0003725">
    <property type="term" value="F:double-stranded RNA binding"/>
    <property type="evidence" value="ECO:0007669"/>
    <property type="project" value="TreeGrafter"/>
</dbReference>
<dbReference type="InterPro" id="IPR014720">
    <property type="entry name" value="dsRBD_dom"/>
</dbReference>
<dbReference type="EMBL" id="OU893335">
    <property type="protein sequence ID" value="CAG9792261.1"/>
    <property type="molecule type" value="Genomic_DNA"/>
</dbReference>
<evidence type="ECO:0000256" key="2">
    <source>
        <dbReference type="PROSITE-ProRule" id="PRU00266"/>
    </source>
</evidence>
<evidence type="ECO:0000313" key="5">
    <source>
        <dbReference type="Proteomes" id="UP001153714"/>
    </source>
</evidence>
<dbReference type="SMART" id="SM00358">
    <property type="entry name" value="DSRM"/>
    <property type="match status" value="2"/>
</dbReference>
<organism evidence="4 5">
    <name type="scientific">Diatraea saccharalis</name>
    <name type="common">sugarcane borer</name>
    <dbReference type="NCBI Taxonomy" id="40085"/>
    <lineage>
        <taxon>Eukaryota</taxon>
        <taxon>Metazoa</taxon>
        <taxon>Ecdysozoa</taxon>
        <taxon>Arthropoda</taxon>
        <taxon>Hexapoda</taxon>
        <taxon>Insecta</taxon>
        <taxon>Pterygota</taxon>
        <taxon>Neoptera</taxon>
        <taxon>Endopterygota</taxon>
        <taxon>Lepidoptera</taxon>
        <taxon>Glossata</taxon>
        <taxon>Ditrysia</taxon>
        <taxon>Pyraloidea</taxon>
        <taxon>Crambidae</taxon>
        <taxon>Crambinae</taxon>
        <taxon>Diatraea</taxon>
    </lineage>
</organism>
<dbReference type="GO" id="GO:0070578">
    <property type="term" value="C:RISC-loading complex"/>
    <property type="evidence" value="ECO:0007669"/>
    <property type="project" value="TreeGrafter"/>
</dbReference>
<accession>A0A9N9R9K0</accession>